<evidence type="ECO:0000313" key="1">
    <source>
        <dbReference type="EMBL" id="KAK7393159.1"/>
    </source>
</evidence>
<sequence length="117" mass="12668">MPYPYVLPQQIVLLYHLLPPRVLLRNLMYLHFLLSIPPFFPGVLPPDLPPALLLLASFFSGNARLIGGGGFFKCRGYHGGSFFPGDGFGGGGGFDGGFFPDLGFGSRFCVSFHGSEL</sequence>
<proteinExistence type="predicted"/>
<comment type="caution">
    <text evidence="1">The sequence shown here is derived from an EMBL/GenBank/DDBJ whole genome shotgun (WGS) entry which is preliminary data.</text>
</comment>
<reference evidence="1 2" key="1">
    <citation type="submission" date="2024-01" db="EMBL/GenBank/DDBJ databases">
        <title>The genomes of 5 underutilized Papilionoideae crops provide insights into root nodulation and disease resistanc.</title>
        <authorList>
            <person name="Jiang F."/>
        </authorList>
    </citation>
    <scope>NUCLEOTIDE SEQUENCE [LARGE SCALE GENOMIC DNA]</scope>
    <source>
        <strain evidence="1">DUOXIRENSHENG_FW03</strain>
        <tissue evidence="1">Leaves</tissue>
    </source>
</reference>
<organism evidence="1 2">
    <name type="scientific">Psophocarpus tetragonolobus</name>
    <name type="common">Winged bean</name>
    <name type="synonym">Dolichos tetragonolobus</name>
    <dbReference type="NCBI Taxonomy" id="3891"/>
    <lineage>
        <taxon>Eukaryota</taxon>
        <taxon>Viridiplantae</taxon>
        <taxon>Streptophyta</taxon>
        <taxon>Embryophyta</taxon>
        <taxon>Tracheophyta</taxon>
        <taxon>Spermatophyta</taxon>
        <taxon>Magnoliopsida</taxon>
        <taxon>eudicotyledons</taxon>
        <taxon>Gunneridae</taxon>
        <taxon>Pentapetalae</taxon>
        <taxon>rosids</taxon>
        <taxon>fabids</taxon>
        <taxon>Fabales</taxon>
        <taxon>Fabaceae</taxon>
        <taxon>Papilionoideae</taxon>
        <taxon>50 kb inversion clade</taxon>
        <taxon>NPAAA clade</taxon>
        <taxon>indigoferoid/millettioid clade</taxon>
        <taxon>Phaseoleae</taxon>
        <taxon>Psophocarpus</taxon>
    </lineage>
</organism>
<dbReference type="Proteomes" id="UP001386955">
    <property type="component" value="Unassembled WGS sequence"/>
</dbReference>
<dbReference type="EMBL" id="JAYMYS010000005">
    <property type="protein sequence ID" value="KAK7393159.1"/>
    <property type="molecule type" value="Genomic_DNA"/>
</dbReference>
<protein>
    <submittedName>
        <fullName evidence="1">Uncharacterized protein</fullName>
    </submittedName>
</protein>
<name>A0AAN9XIA2_PSOTE</name>
<accession>A0AAN9XIA2</accession>
<dbReference type="AlphaFoldDB" id="A0AAN9XIA2"/>
<gene>
    <name evidence="1" type="ORF">VNO78_21641</name>
</gene>
<evidence type="ECO:0000313" key="2">
    <source>
        <dbReference type="Proteomes" id="UP001386955"/>
    </source>
</evidence>
<keyword evidence="2" id="KW-1185">Reference proteome</keyword>